<protein>
    <submittedName>
        <fullName evidence="2">Uncharacterized small protein (DUF1192 family)</fullName>
    </submittedName>
</protein>
<reference evidence="2 3" key="1">
    <citation type="submission" date="2020-08" db="EMBL/GenBank/DDBJ databases">
        <title>Genomic Encyclopedia of Type Strains, Phase IV (KMG-IV): sequencing the most valuable type-strain genomes for metagenomic binning, comparative biology and taxonomic classification.</title>
        <authorList>
            <person name="Goeker M."/>
        </authorList>
    </citation>
    <scope>NUCLEOTIDE SEQUENCE [LARGE SCALE GENOMIC DNA]</scope>
    <source>
        <strain evidence="2 3">DSM 11590</strain>
    </source>
</reference>
<organism evidence="2 3">
    <name type="scientific">Novispirillum itersonii</name>
    <name type="common">Aquaspirillum itersonii</name>
    <dbReference type="NCBI Taxonomy" id="189"/>
    <lineage>
        <taxon>Bacteria</taxon>
        <taxon>Pseudomonadati</taxon>
        <taxon>Pseudomonadota</taxon>
        <taxon>Alphaproteobacteria</taxon>
        <taxon>Rhodospirillales</taxon>
        <taxon>Novispirillaceae</taxon>
        <taxon>Novispirillum</taxon>
    </lineage>
</organism>
<dbReference type="RefSeq" id="WP_184264478.1">
    <property type="nucleotide sequence ID" value="NZ_JACIIX010000012.1"/>
</dbReference>
<dbReference type="Pfam" id="PF06698">
    <property type="entry name" value="DUF1192"/>
    <property type="match status" value="1"/>
</dbReference>
<gene>
    <name evidence="2" type="ORF">FHS48_003018</name>
</gene>
<proteinExistence type="predicted"/>
<feature type="coiled-coil region" evidence="1">
    <location>
        <begin position="32"/>
        <end position="59"/>
    </location>
</feature>
<keyword evidence="3" id="KW-1185">Reference proteome</keyword>
<evidence type="ECO:0000256" key="1">
    <source>
        <dbReference type="SAM" id="Coils"/>
    </source>
</evidence>
<comment type="caution">
    <text evidence="2">The sequence shown here is derived from an EMBL/GenBank/DDBJ whole genome shotgun (WGS) entry which is preliminary data.</text>
</comment>
<dbReference type="InterPro" id="IPR009579">
    <property type="entry name" value="DUF1192"/>
</dbReference>
<dbReference type="AlphaFoldDB" id="A0A7X0DPS7"/>
<name>A0A7X0DPS7_NOVIT</name>
<sequence length="70" mass="7687">MDTDDLDPPRPLAGSFLGPAPAARRDLEVMGLDQLNEYIADLEAEIARARDAIARKTTARSTAEAFFKPR</sequence>
<accession>A0A7X0DPS7</accession>
<evidence type="ECO:0000313" key="3">
    <source>
        <dbReference type="Proteomes" id="UP000544872"/>
    </source>
</evidence>
<keyword evidence="1" id="KW-0175">Coiled coil</keyword>
<dbReference type="Proteomes" id="UP000544872">
    <property type="component" value="Unassembled WGS sequence"/>
</dbReference>
<evidence type="ECO:0000313" key="2">
    <source>
        <dbReference type="EMBL" id="MBB6211577.1"/>
    </source>
</evidence>
<dbReference type="EMBL" id="JACIIX010000012">
    <property type="protein sequence ID" value="MBB6211577.1"/>
    <property type="molecule type" value="Genomic_DNA"/>
</dbReference>